<feature type="transmembrane region" description="Helical" evidence="9">
    <location>
        <begin position="43"/>
        <end position="61"/>
    </location>
</feature>
<keyword evidence="5 9" id="KW-0812">Transmembrane</keyword>
<evidence type="ECO:0000256" key="8">
    <source>
        <dbReference type="ARBA" id="ARBA00038436"/>
    </source>
</evidence>
<dbReference type="AlphaFoldDB" id="A0A3S9B7X2"/>
<feature type="domain" description="Tripartite ATP-independent periplasmic transporters DctQ component" evidence="10">
    <location>
        <begin position="19"/>
        <end position="143"/>
    </location>
</feature>
<dbReference type="Pfam" id="PF04290">
    <property type="entry name" value="DctQ"/>
    <property type="match status" value="1"/>
</dbReference>
<proteinExistence type="inferred from homology"/>
<comment type="subunit">
    <text evidence="9">The complex comprises the extracytoplasmic solute receptor protein and the two transmembrane proteins.</text>
</comment>
<keyword evidence="7 9" id="KW-0472">Membrane</keyword>
<organism evidence="11 12">
    <name type="scientific">Georhizobium profundi</name>
    <dbReference type="NCBI Taxonomy" id="2341112"/>
    <lineage>
        <taxon>Bacteria</taxon>
        <taxon>Pseudomonadati</taxon>
        <taxon>Pseudomonadota</taxon>
        <taxon>Alphaproteobacteria</taxon>
        <taxon>Hyphomicrobiales</taxon>
        <taxon>Rhizobiaceae</taxon>
        <taxon>Georhizobium</taxon>
    </lineage>
</organism>
<accession>A0A3S9B7X2</accession>
<name>A0A3S9B7X2_9HYPH</name>
<feature type="transmembrane region" description="Helical" evidence="9">
    <location>
        <begin position="82"/>
        <end position="101"/>
    </location>
</feature>
<comment type="function">
    <text evidence="9">Part of the tripartite ATP-independent periplasmic (TRAP) transport system.</text>
</comment>
<evidence type="ECO:0000256" key="5">
    <source>
        <dbReference type="ARBA" id="ARBA00022692"/>
    </source>
</evidence>
<dbReference type="InterPro" id="IPR055348">
    <property type="entry name" value="DctQ"/>
</dbReference>
<comment type="subcellular location">
    <subcellularLocation>
        <location evidence="1 9">Cell inner membrane</location>
        <topology evidence="1 9">Multi-pass membrane protein</topology>
    </subcellularLocation>
</comment>
<evidence type="ECO:0000259" key="10">
    <source>
        <dbReference type="Pfam" id="PF04290"/>
    </source>
</evidence>
<evidence type="ECO:0000313" key="11">
    <source>
        <dbReference type="EMBL" id="AZN72997.1"/>
    </source>
</evidence>
<evidence type="ECO:0000256" key="2">
    <source>
        <dbReference type="ARBA" id="ARBA00022448"/>
    </source>
</evidence>
<dbReference type="InterPro" id="IPR007387">
    <property type="entry name" value="TRAP_DctQ"/>
</dbReference>
<evidence type="ECO:0000256" key="3">
    <source>
        <dbReference type="ARBA" id="ARBA00022475"/>
    </source>
</evidence>
<dbReference type="OrthoDB" id="6161610at2"/>
<keyword evidence="3" id="KW-1003">Cell membrane</keyword>
<dbReference type="PANTHER" id="PTHR35011">
    <property type="entry name" value="2,3-DIKETO-L-GULONATE TRAP TRANSPORTER SMALL PERMEASE PROTEIN YIAM"/>
    <property type="match status" value="1"/>
</dbReference>
<dbReference type="KEGG" id="abaw:D5400_18410"/>
<evidence type="ECO:0000256" key="9">
    <source>
        <dbReference type="RuleBase" id="RU369079"/>
    </source>
</evidence>
<evidence type="ECO:0000256" key="4">
    <source>
        <dbReference type="ARBA" id="ARBA00022519"/>
    </source>
</evidence>
<dbReference type="GO" id="GO:0005886">
    <property type="term" value="C:plasma membrane"/>
    <property type="evidence" value="ECO:0007669"/>
    <property type="project" value="UniProtKB-SubCell"/>
</dbReference>
<keyword evidence="4 9" id="KW-0997">Cell inner membrane</keyword>
<dbReference type="GO" id="GO:0015740">
    <property type="term" value="P:C4-dicarboxylate transport"/>
    <property type="evidence" value="ECO:0007669"/>
    <property type="project" value="TreeGrafter"/>
</dbReference>
<dbReference type="GO" id="GO:0022857">
    <property type="term" value="F:transmembrane transporter activity"/>
    <property type="evidence" value="ECO:0007669"/>
    <property type="project" value="UniProtKB-UniRule"/>
</dbReference>
<dbReference type="RefSeq" id="WP_126011458.1">
    <property type="nucleotide sequence ID" value="NZ_CP032509.1"/>
</dbReference>
<gene>
    <name evidence="11" type="ORF">D5400_18410</name>
</gene>
<keyword evidence="6 9" id="KW-1133">Transmembrane helix</keyword>
<dbReference type="EMBL" id="CP032509">
    <property type="protein sequence ID" value="AZN72997.1"/>
    <property type="molecule type" value="Genomic_DNA"/>
</dbReference>
<feature type="transmembrane region" description="Helical" evidence="9">
    <location>
        <begin position="121"/>
        <end position="141"/>
    </location>
</feature>
<evidence type="ECO:0000256" key="7">
    <source>
        <dbReference type="ARBA" id="ARBA00023136"/>
    </source>
</evidence>
<dbReference type="Proteomes" id="UP000268192">
    <property type="component" value="Chromosome"/>
</dbReference>
<reference evidence="11 12" key="1">
    <citation type="submission" date="2018-09" db="EMBL/GenBank/DDBJ databases">
        <title>Marinorhizobium profundi gen. nov., sp. nov., isolated from a deep-sea sediment sample from the New Britain Trench and proposal of Marinorhizobiaceae fam. nov. in the order Rhizobiales of the class Alphaproteobacteria.</title>
        <authorList>
            <person name="Cao J."/>
        </authorList>
    </citation>
    <scope>NUCLEOTIDE SEQUENCE [LARGE SCALE GENOMIC DNA]</scope>
    <source>
        <strain evidence="11 12">WS11</strain>
    </source>
</reference>
<comment type="similarity">
    <text evidence="8 9">Belongs to the TRAP transporter small permease family.</text>
</comment>
<feature type="transmembrane region" description="Helical" evidence="9">
    <location>
        <begin position="7"/>
        <end position="28"/>
    </location>
</feature>
<evidence type="ECO:0000313" key="12">
    <source>
        <dbReference type="Proteomes" id="UP000268192"/>
    </source>
</evidence>
<keyword evidence="2 9" id="KW-0813">Transport</keyword>
<dbReference type="PANTHER" id="PTHR35011:SF2">
    <property type="entry name" value="2,3-DIKETO-L-GULONATE TRAP TRANSPORTER SMALL PERMEASE PROTEIN YIAM"/>
    <property type="match status" value="1"/>
</dbReference>
<evidence type="ECO:0000256" key="6">
    <source>
        <dbReference type="ARBA" id="ARBA00022989"/>
    </source>
</evidence>
<keyword evidence="12" id="KW-1185">Reference proteome</keyword>
<evidence type="ECO:0000256" key="1">
    <source>
        <dbReference type="ARBA" id="ARBA00004429"/>
    </source>
</evidence>
<sequence>MRLPERILTTFVVIIMAGLVLVPTAQVIMRGVFVLPFIGAEEFTRFLLICLIFCAYPLVVEHGENIVMGEFKAALPDRARRMLNLFISLCAIGATGFMGYVTATNISRNLTNATPTLGIPFWIFLGAALFGFAGAAIVHLLHLRKPPQADTNIAV</sequence>
<protein>
    <recommendedName>
        <fullName evidence="9">TRAP transporter small permease protein</fullName>
    </recommendedName>
</protein>